<dbReference type="EC" id="3.1.4.-" evidence="1"/>
<accession>A0A9D1NGD4</accession>
<evidence type="ECO:0000259" key="4">
    <source>
        <dbReference type="Pfam" id="PF01368"/>
    </source>
</evidence>
<evidence type="ECO:0000256" key="1">
    <source>
        <dbReference type="PIRNR" id="PIRNR026583"/>
    </source>
</evidence>
<feature type="domain" description="DHHA1" evidence="5">
    <location>
        <begin position="585"/>
        <end position="667"/>
    </location>
</feature>
<keyword evidence="2" id="KW-0479">Metal-binding</keyword>
<dbReference type="AlphaFoldDB" id="A0A9D1NGD4"/>
<dbReference type="Gene3D" id="3.90.1640.10">
    <property type="entry name" value="inorganic pyrophosphatase (n-terminal core)"/>
    <property type="match status" value="1"/>
</dbReference>
<feature type="binding site" evidence="2">
    <location>
        <position position="459"/>
    </location>
    <ligand>
        <name>Mn(2+)</name>
        <dbReference type="ChEBI" id="CHEBI:29035"/>
        <label>2</label>
    </ligand>
</feature>
<evidence type="ECO:0000256" key="3">
    <source>
        <dbReference type="SAM" id="Phobius"/>
    </source>
</evidence>
<keyword evidence="2" id="KW-0464">Manganese</keyword>
<comment type="cofactor">
    <cofactor evidence="2">
        <name>Mn(2+)</name>
        <dbReference type="ChEBI" id="CHEBI:29035"/>
    </cofactor>
    <text evidence="2">For phosphodiesterase activity, probably binds 2 Mn(2+) per subunit.</text>
</comment>
<gene>
    <name evidence="6" type="ORF">IAC74_02355</name>
</gene>
<feature type="binding site" evidence="2">
    <location>
        <position position="367"/>
    </location>
    <ligand>
        <name>Mn(2+)</name>
        <dbReference type="ChEBI" id="CHEBI:29035"/>
        <label>2</label>
    </ligand>
</feature>
<dbReference type="SUPFAM" id="SSF64182">
    <property type="entry name" value="DHH phosphoesterases"/>
    <property type="match status" value="1"/>
</dbReference>
<dbReference type="Pfam" id="PF02272">
    <property type="entry name" value="DHHA1"/>
    <property type="match status" value="1"/>
</dbReference>
<dbReference type="Pfam" id="PF01368">
    <property type="entry name" value="DHH"/>
    <property type="match status" value="1"/>
</dbReference>
<feature type="binding site" evidence="2">
    <location>
        <position position="435"/>
    </location>
    <ligand>
        <name>Mn(2+)</name>
        <dbReference type="ChEBI" id="CHEBI:29035"/>
        <label>2</label>
    </ligand>
</feature>
<protein>
    <recommendedName>
        <fullName evidence="1">Cyclic-di-AMP phosphodiesterase</fullName>
        <ecNumber evidence="1">3.1.4.-</ecNumber>
    </recommendedName>
</protein>
<keyword evidence="1 3" id="KW-0472">Membrane</keyword>
<dbReference type="Proteomes" id="UP000886743">
    <property type="component" value="Unassembled WGS sequence"/>
</dbReference>
<dbReference type="InterPro" id="IPR051319">
    <property type="entry name" value="Oligoribo/pAp-PDE_c-di-AMP_PDE"/>
</dbReference>
<keyword evidence="1" id="KW-1003">Cell membrane</keyword>
<feature type="domain" description="DDH" evidence="4">
    <location>
        <begin position="355"/>
        <end position="511"/>
    </location>
</feature>
<evidence type="ECO:0000256" key="2">
    <source>
        <dbReference type="PIRSR" id="PIRSR026583-50"/>
    </source>
</evidence>
<dbReference type="InterPro" id="IPR038763">
    <property type="entry name" value="DHH_sf"/>
</dbReference>
<comment type="subcellular location">
    <subcellularLocation>
        <location evidence="1">Cell membrane</location>
    </subcellularLocation>
</comment>
<keyword evidence="1" id="KW-0378">Hydrolase</keyword>
<dbReference type="GO" id="GO:0016787">
    <property type="term" value="F:hydrolase activity"/>
    <property type="evidence" value="ECO:0007669"/>
    <property type="project" value="UniProtKB-UniRule"/>
</dbReference>
<dbReference type="InterPro" id="IPR003156">
    <property type="entry name" value="DHHA1_dom"/>
</dbReference>
<comment type="similarity">
    <text evidence="1">Belongs to the GdpP/PdeA phosphodiesterase family.</text>
</comment>
<dbReference type="PIRSF" id="PIRSF026583">
    <property type="entry name" value="YybT"/>
    <property type="match status" value="1"/>
</dbReference>
<dbReference type="InterPro" id="IPR014528">
    <property type="entry name" value="GdpP/PdeA"/>
</dbReference>
<reference evidence="6" key="2">
    <citation type="journal article" date="2021" name="PeerJ">
        <title>Extensive microbial diversity within the chicken gut microbiome revealed by metagenomics and culture.</title>
        <authorList>
            <person name="Gilroy R."/>
            <person name="Ravi A."/>
            <person name="Getino M."/>
            <person name="Pursley I."/>
            <person name="Horton D.L."/>
            <person name="Alikhan N.F."/>
            <person name="Baker D."/>
            <person name="Gharbi K."/>
            <person name="Hall N."/>
            <person name="Watson M."/>
            <person name="Adriaenssens E.M."/>
            <person name="Foster-Nyarko E."/>
            <person name="Jarju S."/>
            <person name="Secka A."/>
            <person name="Antonio M."/>
            <person name="Oren A."/>
            <person name="Chaudhuri R.R."/>
            <person name="La Ragione R."/>
            <person name="Hildebrand F."/>
            <person name="Pallen M.J."/>
        </authorList>
    </citation>
    <scope>NUCLEOTIDE SEQUENCE</scope>
    <source>
        <strain evidence="6">4920</strain>
    </source>
</reference>
<feature type="binding site" evidence="2">
    <location>
        <position position="365"/>
    </location>
    <ligand>
        <name>Mn(2+)</name>
        <dbReference type="ChEBI" id="CHEBI:29035"/>
        <label>1</label>
    </ligand>
</feature>
<reference evidence="6" key="1">
    <citation type="submission" date="2020-10" db="EMBL/GenBank/DDBJ databases">
        <authorList>
            <person name="Gilroy R."/>
        </authorList>
    </citation>
    <scope>NUCLEOTIDE SEQUENCE</scope>
    <source>
        <strain evidence="6">4920</strain>
    </source>
</reference>
<feature type="binding site" evidence="2">
    <location>
        <position position="361"/>
    </location>
    <ligand>
        <name>Mn(2+)</name>
        <dbReference type="ChEBI" id="CHEBI:29035"/>
        <label>1</label>
    </ligand>
</feature>
<dbReference type="Gene3D" id="3.10.310.30">
    <property type="match status" value="1"/>
</dbReference>
<dbReference type="FunFam" id="3.90.1640.10:FF:000002">
    <property type="entry name" value="Cyclic-di-AMP phosphodiesterase"/>
    <property type="match status" value="1"/>
</dbReference>
<keyword evidence="3" id="KW-0812">Transmembrane</keyword>
<dbReference type="PANTHER" id="PTHR47618:SF2">
    <property type="entry name" value="CYCLIC-DI-AMP PHOSPHODIESTERASE GDPP"/>
    <property type="match status" value="1"/>
</dbReference>
<comment type="caution">
    <text evidence="6">The sequence shown here is derived from an EMBL/GenBank/DDBJ whole genome shotgun (WGS) entry which is preliminary data.</text>
</comment>
<feature type="binding site" evidence="2">
    <location>
        <position position="435"/>
    </location>
    <ligand>
        <name>Mn(2+)</name>
        <dbReference type="ChEBI" id="CHEBI:29035"/>
        <label>1</label>
    </ligand>
</feature>
<organism evidence="6 7">
    <name type="scientific">Candidatus Aphodoplasma excrementigallinarum</name>
    <dbReference type="NCBI Taxonomy" id="2840673"/>
    <lineage>
        <taxon>Bacteria</taxon>
        <taxon>Bacillati</taxon>
        <taxon>Bacillota</taxon>
        <taxon>Clostridia</taxon>
        <taxon>Eubacteriales</taxon>
        <taxon>Candidatus Aphodoplasma</taxon>
    </lineage>
</organism>
<proteinExistence type="inferred from homology"/>
<evidence type="ECO:0000313" key="6">
    <source>
        <dbReference type="EMBL" id="HIV02390.1"/>
    </source>
</evidence>
<dbReference type="GO" id="GO:0005886">
    <property type="term" value="C:plasma membrane"/>
    <property type="evidence" value="ECO:0007669"/>
    <property type="project" value="UniProtKB-SubCell"/>
</dbReference>
<dbReference type="Pfam" id="PF24898">
    <property type="entry name" value="GGDEF_GdpP"/>
    <property type="match status" value="1"/>
</dbReference>
<name>A0A9D1NGD4_9FIRM</name>
<sequence length="669" mass="75542">MKKNKWYLNNLYRAISVAQWCVLVCAFLTFLTGPEQLWLAIAETVLFLVLILLNVLERKRRDLDVKEYMQTLNDHMDTATKDSLVNFPFPMVVAHLDGRVSWYNQSFAKIISGESLFERHISDIIEDLNWSDVLRMQEGISLTVVYRQHQYSVMGNIIKPDPKRDNEYLILLYWLDETELNTIKKKYLDEKTDVCVILIDNYDDVMNSMEESTKPQMSSLIAKYIHEWIGDAKGILKKLERDRYIFLFEHKDLDRFIEQKFELLDRVREISIGNKTPATISIGIGTGGESIAQNDEYSRMALDMALGRGGDQAVIRDDSQFRFYGGKTKEHEKSTRVKSRVVAYALRQLIMSEENVVIMGHKSPDMDSMGAAIGLSRGVKNRGKPVYIVCGECSHTVSKVVQAMKDSSEENKGLFITPEEANQIVGENTVLVVVDTHRPSLTENPELLKKAGEIVLIDHHRRSTEFIENCSLVYHEPYASSTSEMVAELLQYLDNKVALTKLEAEAMYAGIYMDTKNFTFKTGVRTFDAASFLRKHGVDTVAVKKMFQSDLAHYNSRAHIVGNAEFVRDDIAVAVNTEPVSDAPIVAAQAADELLGIEGVEASFVITQSGDAVLISGRSWGGYNVQVILEKLGGGGHMTVAGAQFYDSTVQEVRERLLSAIDEYISERE</sequence>
<feature type="binding site" evidence="2">
    <location>
        <position position="514"/>
    </location>
    <ligand>
        <name>Mn(2+)</name>
        <dbReference type="ChEBI" id="CHEBI:29035"/>
        <label>2</label>
    </ligand>
</feature>
<dbReference type="PANTHER" id="PTHR47618">
    <property type="entry name" value="BIFUNCTIONAL OLIGORIBONUCLEASE AND PAP PHOSPHATASE NRNA"/>
    <property type="match status" value="1"/>
</dbReference>
<keyword evidence="3" id="KW-1133">Transmembrane helix</keyword>
<comment type="catalytic activity">
    <reaction evidence="1">
        <text>3',3'-c-di-AMP + H2O = 5'-O-phosphonoadenylyl-(3'-&gt;5')-adenosine + H(+)</text>
        <dbReference type="Rhea" id="RHEA:54420"/>
        <dbReference type="ChEBI" id="CHEBI:15377"/>
        <dbReference type="ChEBI" id="CHEBI:15378"/>
        <dbReference type="ChEBI" id="CHEBI:71500"/>
        <dbReference type="ChEBI" id="CHEBI:138171"/>
    </reaction>
</comment>
<dbReference type="GO" id="GO:0003676">
    <property type="term" value="F:nucleic acid binding"/>
    <property type="evidence" value="ECO:0007669"/>
    <property type="project" value="UniProtKB-UniRule"/>
</dbReference>
<feature type="transmembrane region" description="Helical" evidence="3">
    <location>
        <begin position="12"/>
        <end position="31"/>
    </location>
</feature>
<evidence type="ECO:0000259" key="5">
    <source>
        <dbReference type="Pfam" id="PF02272"/>
    </source>
</evidence>
<comment type="function">
    <text evidence="1">Has phosphodiesterase (PDE) activity against cyclic-di-AMP (c-di-AMP).</text>
</comment>
<dbReference type="GO" id="GO:0046872">
    <property type="term" value="F:metal ion binding"/>
    <property type="evidence" value="ECO:0007669"/>
    <property type="project" value="UniProtKB-KW"/>
</dbReference>
<evidence type="ECO:0000313" key="7">
    <source>
        <dbReference type="Proteomes" id="UP000886743"/>
    </source>
</evidence>
<dbReference type="InterPro" id="IPR001667">
    <property type="entry name" value="DDH_dom"/>
</dbReference>
<dbReference type="Gene3D" id="3.30.450.20">
    <property type="entry name" value="PAS domain"/>
    <property type="match status" value="1"/>
</dbReference>
<dbReference type="EMBL" id="DVOF01000068">
    <property type="protein sequence ID" value="HIV02390.1"/>
    <property type="molecule type" value="Genomic_DNA"/>
</dbReference>